<accession>A0A421B3D8</accession>
<dbReference type="AlphaFoldDB" id="A0A421B3D8"/>
<keyword evidence="2" id="KW-1185">Reference proteome</keyword>
<proteinExistence type="predicted"/>
<gene>
    <name evidence="1" type="ORF">CLV68_3427</name>
</gene>
<sequence length="182" mass="18554">MLPPAPPFVPVEQDLRAALLVADDLPTGFKASEVPGLDDGSLAGCPLLANDPPGTTATSSAVFVHTVGTTVSESLLHVGDRSGEAMAAFDTLAQVCARFEGTLFDTTLEFTTTRAAPPAVGDAAVAVRIAISLPGGPTLITQDVVVVSHGGTVIVVSVLLAPDDGFLPSVVTRAVQKVAARW</sequence>
<protein>
    <recommendedName>
        <fullName evidence="3">Lipoprotein LpqN</fullName>
    </recommendedName>
</protein>
<name>A0A421B3D8_9PSEU</name>
<evidence type="ECO:0000313" key="1">
    <source>
        <dbReference type="EMBL" id="RLK58946.1"/>
    </source>
</evidence>
<organism evidence="1 2">
    <name type="scientific">Actinokineospora cianjurensis</name>
    <dbReference type="NCBI Taxonomy" id="585224"/>
    <lineage>
        <taxon>Bacteria</taxon>
        <taxon>Bacillati</taxon>
        <taxon>Actinomycetota</taxon>
        <taxon>Actinomycetes</taxon>
        <taxon>Pseudonocardiales</taxon>
        <taxon>Pseudonocardiaceae</taxon>
        <taxon>Actinokineospora</taxon>
    </lineage>
</organism>
<dbReference type="EMBL" id="RCDD01000002">
    <property type="protein sequence ID" value="RLK58946.1"/>
    <property type="molecule type" value="Genomic_DNA"/>
</dbReference>
<reference evidence="1 2" key="1">
    <citation type="submission" date="2018-10" db="EMBL/GenBank/DDBJ databases">
        <title>Genomic Encyclopedia of Archaeal and Bacterial Type Strains, Phase II (KMG-II): from individual species to whole genera.</title>
        <authorList>
            <person name="Goeker M."/>
        </authorList>
    </citation>
    <scope>NUCLEOTIDE SEQUENCE [LARGE SCALE GENOMIC DNA]</scope>
    <source>
        <strain evidence="1 2">DSM 45657</strain>
    </source>
</reference>
<evidence type="ECO:0008006" key="3">
    <source>
        <dbReference type="Google" id="ProtNLM"/>
    </source>
</evidence>
<dbReference type="Proteomes" id="UP000282454">
    <property type="component" value="Unassembled WGS sequence"/>
</dbReference>
<evidence type="ECO:0000313" key="2">
    <source>
        <dbReference type="Proteomes" id="UP000282454"/>
    </source>
</evidence>
<comment type="caution">
    <text evidence="1">The sequence shown here is derived from an EMBL/GenBank/DDBJ whole genome shotgun (WGS) entry which is preliminary data.</text>
</comment>